<evidence type="ECO:0000313" key="2">
    <source>
        <dbReference type="Proteomes" id="UP000299102"/>
    </source>
</evidence>
<organism evidence="1 2">
    <name type="scientific">Eumeta variegata</name>
    <name type="common">Bagworm moth</name>
    <name type="synonym">Eumeta japonica</name>
    <dbReference type="NCBI Taxonomy" id="151549"/>
    <lineage>
        <taxon>Eukaryota</taxon>
        <taxon>Metazoa</taxon>
        <taxon>Ecdysozoa</taxon>
        <taxon>Arthropoda</taxon>
        <taxon>Hexapoda</taxon>
        <taxon>Insecta</taxon>
        <taxon>Pterygota</taxon>
        <taxon>Neoptera</taxon>
        <taxon>Endopterygota</taxon>
        <taxon>Lepidoptera</taxon>
        <taxon>Glossata</taxon>
        <taxon>Ditrysia</taxon>
        <taxon>Tineoidea</taxon>
        <taxon>Psychidae</taxon>
        <taxon>Oiketicinae</taxon>
        <taxon>Eumeta</taxon>
    </lineage>
</organism>
<keyword evidence="2" id="KW-1185">Reference proteome</keyword>
<evidence type="ECO:0000313" key="1">
    <source>
        <dbReference type="EMBL" id="GBP88341.1"/>
    </source>
</evidence>
<reference evidence="1 2" key="1">
    <citation type="journal article" date="2019" name="Commun. Biol.">
        <title>The bagworm genome reveals a unique fibroin gene that provides high tensile strength.</title>
        <authorList>
            <person name="Kono N."/>
            <person name="Nakamura H."/>
            <person name="Ohtoshi R."/>
            <person name="Tomita M."/>
            <person name="Numata K."/>
            <person name="Arakawa K."/>
        </authorList>
    </citation>
    <scope>NUCLEOTIDE SEQUENCE [LARGE SCALE GENOMIC DNA]</scope>
</reference>
<name>A0A4C1ZHM6_EUMVA</name>
<protein>
    <submittedName>
        <fullName evidence="1">Uncharacterized protein</fullName>
    </submittedName>
</protein>
<comment type="caution">
    <text evidence="1">The sequence shown here is derived from an EMBL/GenBank/DDBJ whole genome shotgun (WGS) entry which is preliminary data.</text>
</comment>
<dbReference type="EMBL" id="BGZK01001924">
    <property type="protein sequence ID" value="GBP88341.1"/>
    <property type="molecule type" value="Genomic_DNA"/>
</dbReference>
<sequence length="101" mass="11682">MHKDATSLRNANGSNWPHTRVQRRFEIIDDEYSPEAEVDTEMPQPIGKCFQREEKEHGGIFFSGKSTTPCLAEVEFDKVYQNFERDEAFPIIHPASIVRRA</sequence>
<gene>
    <name evidence="1" type="ORF">EVAR_99779_1</name>
</gene>
<proteinExistence type="predicted"/>
<dbReference type="Proteomes" id="UP000299102">
    <property type="component" value="Unassembled WGS sequence"/>
</dbReference>
<dbReference type="AlphaFoldDB" id="A0A4C1ZHM6"/>
<accession>A0A4C1ZHM6</accession>